<reference evidence="4 5" key="1">
    <citation type="submission" date="2018-06" db="EMBL/GenBank/DDBJ databases">
        <authorList>
            <person name="Strepis N."/>
        </authorList>
    </citation>
    <scope>NUCLEOTIDE SEQUENCE [LARGE SCALE GENOMIC DNA]</scope>
    <source>
        <strain evidence="4">LUCI</strain>
    </source>
</reference>
<dbReference type="EMBL" id="UPPP01000053">
    <property type="protein sequence ID" value="VBB05177.1"/>
    <property type="molecule type" value="Genomic_DNA"/>
</dbReference>
<dbReference type="Pfam" id="PF13439">
    <property type="entry name" value="Glyco_transf_4"/>
    <property type="match status" value="1"/>
</dbReference>
<dbReference type="InterPro" id="IPR001296">
    <property type="entry name" value="Glyco_trans_1"/>
</dbReference>
<dbReference type="Gene3D" id="3.40.50.2000">
    <property type="entry name" value="Glycogen Phosphorylase B"/>
    <property type="match status" value="3"/>
</dbReference>
<evidence type="ECO:0000259" key="3">
    <source>
        <dbReference type="Pfam" id="PF13439"/>
    </source>
</evidence>
<name>A0A498R2X8_9FIRM</name>
<dbReference type="Proteomes" id="UP000277811">
    <property type="component" value="Unassembled WGS sequence"/>
</dbReference>
<dbReference type="GO" id="GO:0016757">
    <property type="term" value="F:glycosyltransferase activity"/>
    <property type="evidence" value="ECO:0007669"/>
    <property type="project" value="InterPro"/>
</dbReference>
<dbReference type="OrthoDB" id="267399at2"/>
<evidence type="ECO:0000313" key="5">
    <source>
        <dbReference type="Proteomes" id="UP000277811"/>
    </source>
</evidence>
<sequence>MADWGVGMRIVIDLQACQTEGSHNRGIGRYSLALAKAIAGQQENHDVRFVLNALYEDQVKAVKDQFKELVAPAKFSSYQFPYPDKAYGSADDYRRPVAEVLIRHHYAQLRPDILHISSVFEGYGGKAVVPGRLSRLPGIIFSATLYDLIPLIMSDLYLPDNAMKRWYRNRLQIIRECDLLLAISEASRKDAIQYLGILPEKIVTISGAADAHFRPLTLSDGEVRSFLQRYKIKEKFVLYTGGIDYRKNIEGTVRAYAKLPEGIRRRYQLVIVCGMNQEQQSALLAYAAREGLAGGEIAFAGFVPEEDLVRLYNLCTLFIFPSLYEGFGLPILEAMFCGAPVLGADNSSIPEIVGRQDALFDGKRPDAIAAALYRGLTDTGYRNDLKAWSAKRAGEFNWDRSAAKALAAFEEARERSQPRNAMITAQYLPRRKMACFFFTAGSQFIIAASILPELARYYEIDLFMDDSLAKDEYIIDNFPIFPCREFNQRHAAYDITIYPLGNPADLKAAYELLQQHPGIVVLHDFFPEYPDNCSIPDTALGIIVHSRRAEEPAKWFYKQRVPLSWEWIDIDQHPGRVAAQYTVAIEKNLQQQIYKQQAMLVAELGEALAPHPFPEPELEQIADFAIASIPTFQPSRLLIDVSFTIEARNHGGIQRVVKNITTQLCQKEQRGWHAMPVRSAKGKLYPCQGGRLFPAGPVPLSDAQDACLQLEENDIFLLLDASWLYYDDCREVIAQITQLRGRIYTVVYDLLPVLFPSCADSRFSHWLETAVRESDGLVSISRTVADELAVYIQQQGLVHKQDLKIGYFHLGADIQVLPAEAAVRPQVTEWFNDKSRNLFLMVGTIAPRKGHAFALAAFERLWDAGVDVKLAIAGNNWVCKDFAGRLLSHPEYGRRLIWFDNPTDAEILCCYRHAAALLFPSNAEGFGLPLMEAAQSGLPVLCSDIPVFREVAGEYATYFSLDDPQYLADMLKQWLNQPGCLKPAARPGITWKQSAGQLLDIILHGNWYKTLP</sequence>
<dbReference type="PANTHER" id="PTHR46401:SF2">
    <property type="entry name" value="GLYCOSYLTRANSFERASE WBBK-RELATED"/>
    <property type="match status" value="1"/>
</dbReference>
<keyword evidence="5" id="KW-1185">Reference proteome</keyword>
<keyword evidence="1 4" id="KW-0808">Transferase</keyword>
<evidence type="ECO:0000313" key="4">
    <source>
        <dbReference type="EMBL" id="VBB05177.1"/>
    </source>
</evidence>
<proteinExistence type="predicted"/>
<feature type="domain" description="Glycosyltransferase subfamily 4-like N-terminal" evidence="3">
    <location>
        <begin position="26"/>
        <end position="210"/>
    </location>
</feature>
<dbReference type="CDD" id="cd03809">
    <property type="entry name" value="GT4_MtfB-like"/>
    <property type="match status" value="2"/>
</dbReference>
<dbReference type="PANTHER" id="PTHR46401">
    <property type="entry name" value="GLYCOSYLTRANSFERASE WBBK-RELATED"/>
    <property type="match status" value="1"/>
</dbReference>
<gene>
    <name evidence="4" type="ORF">LUCI_0384</name>
</gene>
<feature type="domain" description="Glycosyl transferase family 1" evidence="2">
    <location>
        <begin position="832"/>
        <end position="978"/>
    </location>
</feature>
<accession>A0A498R2X8</accession>
<dbReference type="GO" id="GO:0009103">
    <property type="term" value="P:lipopolysaccharide biosynthetic process"/>
    <property type="evidence" value="ECO:0007669"/>
    <property type="project" value="TreeGrafter"/>
</dbReference>
<protein>
    <submittedName>
        <fullName evidence="4">Glycosyl transferases group 1</fullName>
    </submittedName>
</protein>
<dbReference type="SUPFAM" id="SSF53756">
    <property type="entry name" value="UDP-Glycosyltransferase/glycogen phosphorylase"/>
    <property type="match status" value="2"/>
</dbReference>
<dbReference type="InterPro" id="IPR028098">
    <property type="entry name" value="Glyco_trans_4-like_N"/>
</dbReference>
<evidence type="ECO:0000256" key="1">
    <source>
        <dbReference type="ARBA" id="ARBA00022679"/>
    </source>
</evidence>
<dbReference type="AlphaFoldDB" id="A0A498R2X8"/>
<feature type="domain" description="Glycosyl transferase family 1" evidence="2">
    <location>
        <begin position="233"/>
        <end position="387"/>
    </location>
</feature>
<dbReference type="Pfam" id="PF00534">
    <property type="entry name" value="Glycos_transf_1"/>
    <property type="match status" value="2"/>
</dbReference>
<organism evidence="4 5">
    <name type="scientific">Lucifera butyrica</name>
    <dbReference type="NCBI Taxonomy" id="1351585"/>
    <lineage>
        <taxon>Bacteria</taxon>
        <taxon>Bacillati</taxon>
        <taxon>Bacillota</taxon>
        <taxon>Negativicutes</taxon>
        <taxon>Veillonellales</taxon>
        <taxon>Veillonellaceae</taxon>
        <taxon>Lucifera</taxon>
    </lineage>
</organism>
<evidence type="ECO:0000259" key="2">
    <source>
        <dbReference type="Pfam" id="PF00534"/>
    </source>
</evidence>